<dbReference type="Pfam" id="PF00005">
    <property type="entry name" value="ABC_tran"/>
    <property type="match status" value="1"/>
</dbReference>
<dbReference type="InterPro" id="IPR017871">
    <property type="entry name" value="ABC_transporter-like_CS"/>
</dbReference>
<evidence type="ECO:0000259" key="10">
    <source>
        <dbReference type="PROSITE" id="PS50929"/>
    </source>
</evidence>
<feature type="domain" description="ABC transmembrane type-1" evidence="10">
    <location>
        <begin position="70"/>
        <end position="373"/>
    </location>
</feature>
<feature type="transmembrane region" description="Helical" evidence="8">
    <location>
        <begin position="69"/>
        <end position="90"/>
    </location>
</feature>
<keyword evidence="3" id="KW-0547">Nucleotide-binding</keyword>
<feature type="compositionally biased region" description="Basic and acidic residues" evidence="7">
    <location>
        <begin position="1"/>
        <end position="11"/>
    </location>
</feature>
<dbReference type="Pfam" id="PF00664">
    <property type="entry name" value="ABC_membrane"/>
    <property type="match status" value="1"/>
</dbReference>
<evidence type="ECO:0000256" key="7">
    <source>
        <dbReference type="SAM" id="MobiDB-lite"/>
    </source>
</evidence>
<keyword evidence="5 8" id="KW-1133">Transmembrane helix</keyword>
<dbReference type="PROSITE" id="PS50929">
    <property type="entry name" value="ABC_TM1F"/>
    <property type="match status" value="1"/>
</dbReference>
<dbReference type="SUPFAM" id="SSF90123">
    <property type="entry name" value="ABC transporter transmembrane region"/>
    <property type="match status" value="1"/>
</dbReference>
<evidence type="ECO:0000256" key="3">
    <source>
        <dbReference type="ARBA" id="ARBA00022741"/>
    </source>
</evidence>
<dbReference type="PROSITE" id="PS50893">
    <property type="entry name" value="ABC_TRANSPORTER_2"/>
    <property type="match status" value="1"/>
</dbReference>
<evidence type="ECO:0000256" key="6">
    <source>
        <dbReference type="ARBA" id="ARBA00023136"/>
    </source>
</evidence>
<dbReference type="CDD" id="cd03249">
    <property type="entry name" value="ABC_MTABC3_MDL1_MDL2"/>
    <property type="match status" value="1"/>
</dbReference>
<organism evidence="11 12">
    <name type="scientific">Tetraparma gracilis</name>
    <dbReference type="NCBI Taxonomy" id="2962635"/>
    <lineage>
        <taxon>Eukaryota</taxon>
        <taxon>Sar</taxon>
        <taxon>Stramenopiles</taxon>
        <taxon>Ochrophyta</taxon>
        <taxon>Bolidophyceae</taxon>
        <taxon>Parmales</taxon>
        <taxon>Triparmaceae</taxon>
        <taxon>Tetraparma</taxon>
    </lineage>
</organism>
<feature type="transmembrane region" description="Helical" evidence="8">
    <location>
        <begin position="193"/>
        <end position="211"/>
    </location>
</feature>
<dbReference type="PANTHER" id="PTHR43394">
    <property type="entry name" value="ATP-DEPENDENT PERMEASE MDL1, MITOCHONDRIAL"/>
    <property type="match status" value="1"/>
</dbReference>
<dbReference type="PROSITE" id="PS00211">
    <property type="entry name" value="ABC_TRANSPORTER_1"/>
    <property type="match status" value="1"/>
</dbReference>
<evidence type="ECO:0000256" key="2">
    <source>
        <dbReference type="ARBA" id="ARBA00022692"/>
    </source>
</evidence>
<evidence type="ECO:0000256" key="4">
    <source>
        <dbReference type="ARBA" id="ARBA00022840"/>
    </source>
</evidence>
<comment type="caution">
    <text evidence="11">The sequence shown here is derived from an EMBL/GenBank/DDBJ whole genome shotgun (WGS) entry which is preliminary data.</text>
</comment>
<evidence type="ECO:0000256" key="1">
    <source>
        <dbReference type="ARBA" id="ARBA00004141"/>
    </source>
</evidence>
<feature type="transmembrane region" description="Helical" evidence="8">
    <location>
        <begin position="117"/>
        <end position="140"/>
    </location>
</feature>
<feature type="transmembrane region" description="Helical" evidence="8">
    <location>
        <begin position="217"/>
        <end position="237"/>
    </location>
</feature>
<evidence type="ECO:0000313" key="12">
    <source>
        <dbReference type="Proteomes" id="UP001165060"/>
    </source>
</evidence>
<keyword evidence="4" id="KW-0067">ATP-binding</keyword>
<dbReference type="InterPro" id="IPR011527">
    <property type="entry name" value="ABC1_TM_dom"/>
</dbReference>
<dbReference type="EMBL" id="BRYB01003192">
    <property type="protein sequence ID" value="GMI32357.1"/>
    <property type="molecule type" value="Genomic_DNA"/>
</dbReference>
<dbReference type="InterPro" id="IPR027417">
    <property type="entry name" value="P-loop_NTPase"/>
</dbReference>
<dbReference type="InterPro" id="IPR036640">
    <property type="entry name" value="ABC1_TM_sf"/>
</dbReference>
<protein>
    <submittedName>
        <fullName evidence="11">Uncharacterized protein</fullName>
    </submittedName>
</protein>
<keyword evidence="2 8" id="KW-0812">Transmembrane</keyword>
<keyword evidence="6 8" id="KW-0472">Membrane</keyword>
<dbReference type="InterPro" id="IPR003593">
    <property type="entry name" value="AAA+_ATPase"/>
</dbReference>
<comment type="subcellular location">
    <subcellularLocation>
        <location evidence="1">Membrane</location>
        <topology evidence="1">Multi-pass membrane protein</topology>
    </subcellularLocation>
</comment>
<dbReference type="Proteomes" id="UP001165060">
    <property type="component" value="Unassembled WGS sequence"/>
</dbReference>
<sequence length="655" mass="71038">MAPQDSSKKDIDLEEVELGEVGKSIYAEVPTKASPDDTSDTSSSTPPPEAPLPGFQAIFSLSKPEWPHLVLAFLFMIIAEVGSLYSPLLLSDCYNVIVDPTATKEEMLDSVSSKMGLVFAIHWGSMGFGMARSTILGVAAERVVARLRTRLYSHLLSQDLAWFDTVKTGDLVSRLGNDTTLIQTLTTSSMPEIVLSLIKVIGCISLMIVLSPKLAGLTFGVVVFLLLAVIPFGVIIGKLAKKYNDALAAAAGASTESLGGIRTVRSFAAEQKEGDRYMGKIGDPRATSCWYPTKETHTTYLFGTQKAIIGSAAFFLVGMGVAFSALYGSLWVGFLDVIEGDLSLGDMVAFQNYVFQIVLAIGSTGGHLTAALTARGAAARVFELLKQESEVESRGQATLATADVVGNVEFKNISFNYPSRPDVKVLENFSLSVPARATVALVGASGAGKSTVISLLERFYDVEGEGGVFVDGRDIRDLEPKSLRGNIGLVQQEPTLFGLTIKENIMYGVKRDVTDEEVMQACEQANARTFVEAFPEKFDTLVGERGVKLSGGQKQRLAIARALLCDPKILLLDEATSALDAESEFVVQQAIDRLMQGRTTIIVAHRLSTVRKADKIVVVDDHRICDQGTHEELYERCEKYRDLVKRQMGGRRDSE</sequence>
<evidence type="ECO:0000313" key="11">
    <source>
        <dbReference type="EMBL" id="GMI32357.1"/>
    </source>
</evidence>
<keyword evidence="12" id="KW-1185">Reference proteome</keyword>
<proteinExistence type="predicted"/>
<feature type="transmembrane region" description="Helical" evidence="8">
    <location>
        <begin position="307"/>
        <end position="333"/>
    </location>
</feature>
<accession>A0ABQ6MSV7</accession>
<name>A0ABQ6MSV7_9STRA</name>
<dbReference type="SUPFAM" id="SSF52540">
    <property type="entry name" value="P-loop containing nucleoside triphosphate hydrolases"/>
    <property type="match status" value="1"/>
</dbReference>
<gene>
    <name evidence="11" type="ORF">TeGR_g9687</name>
</gene>
<evidence type="ECO:0000256" key="8">
    <source>
        <dbReference type="SAM" id="Phobius"/>
    </source>
</evidence>
<dbReference type="PANTHER" id="PTHR43394:SF1">
    <property type="entry name" value="ATP-BINDING CASSETTE SUB-FAMILY B MEMBER 10, MITOCHONDRIAL"/>
    <property type="match status" value="1"/>
</dbReference>
<evidence type="ECO:0000259" key="9">
    <source>
        <dbReference type="PROSITE" id="PS50893"/>
    </source>
</evidence>
<dbReference type="Gene3D" id="1.20.1560.10">
    <property type="entry name" value="ABC transporter type 1, transmembrane domain"/>
    <property type="match status" value="2"/>
</dbReference>
<dbReference type="InterPro" id="IPR039421">
    <property type="entry name" value="Type_1_exporter"/>
</dbReference>
<reference evidence="11 12" key="1">
    <citation type="journal article" date="2023" name="Commun. Biol.">
        <title>Genome analysis of Parmales, the sister group of diatoms, reveals the evolutionary specialization of diatoms from phago-mixotrophs to photoautotrophs.</title>
        <authorList>
            <person name="Ban H."/>
            <person name="Sato S."/>
            <person name="Yoshikawa S."/>
            <person name="Yamada K."/>
            <person name="Nakamura Y."/>
            <person name="Ichinomiya M."/>
            <person name="Sato N."/>
            <person name="Blanc-Mathieu R."/>
            <person name="Endo H."/>
            <person name="Kuwata A."/>
            <person name="Ogata H."/>
        </authorList>
    </citation>
    <scope>NUCLEOTIDE SEQUENCE [LARGE SCALE GENOMIC DNA]</scope>
</reference>
<feature type="domain" description="ABC transporter" evidence="9">
    <location>
        <begin position="408"/>
        <end position="646"/>
    </location>
</feature>
<dbReference type="Gene3D" id="3.40.50.300">
    <property type="entry name" value="P-loop containing nucleotide triphosphate hydrolases"/>
    <property type="match status" value="1"/>
</dbReference>
<feature type="transmembrane region" description="Helical" evidence="8">
    <location>
        <begin position="353"/>
        <end position="374"/>
    </location>
</feature>
<evidence type="ECO:0000256" key="5">
    <source>
        <dbReference type="ARBA" id="ARBA00022989"/>
    </source>
</evidence>
<dbReference type="SMART" id="SM00382">
    <property type="entry name" value="AAA"/>
    <property type="match status" value="1"/>
</dbReference>
<feature type="region of interest" description="Disordered" evidence="7">
    <location>
        <begin position="1"/>
        <end position="49"/>
    </location>
</feature>
<dbReference type="InterPro" id="IPR003439">
    <property type="entry name" value="ABC_transporter-like_ATP-bd"/>
</dbReference>